<dbReference type="AlphaFoldDB" id="W1P0B2"/>
<name>W1P0B2_AMBTC</name>
<dbReference type="eggNOG" id="KOG2410">
    <property type="taxonomic scope" value="Eukaryota"/>
</dbReference>
<dbReference type="Proteomes" id="UP000017836">
    <property type="component" value="Unassembled WGS sequence"/>
</dbReference>
<dbReference type="InterPro" id="IPR029055">
    <property type="entry name" value="Ntn_hydrolases_N"/>
</dbReference>
<dbReference type="STRING" id="13333.W1P0B2"/>
<dbReference type="InterPro" id="IPR000101">
    <property type="entry name" value="GGT_peptidase"/>
</dbReference>
<organism evidence="1 2">
    <name type="scientific">Amborella trichopoda</name>
    <dbReference type="NCBI Taxonomy" id="13333"/>
    <lineage>
        <taxon>Eukaryota</taxon>
        <taxon>Viridiplantae</taxon>
        <taxon>Streptophyta</taxon>
        <taxon>Embryophyta</taxon>
        <taxon>Tracheophyta</taxon>
        <taxon>Spermatophyta</taxon>
        <taxon>Magnoliopsida</taxon>
        <taxon>Amborellales</taxon>
        <taxon>Amborellaceae</taxon>
        <taxon>Amborella</taxon>
    </lineage>
</organism>
<keyword evidence="2" id="KW-1185">Reference proteome</keyword>
<dbReference type="MEROPS" id="T03.008"/>
<dbReference type="GO" id="GO:0006751">
    <property type="term" value="P:glutathione catabolic process"/>
    <property type="evidence" value="ECO:0000318"/>
    <property type="project" value="GO_Central"/>
</dbReference>
<sequence>MYENHPAAKVHGGLSVAVPGELLSLYEAWKDHGKVPWKELVKPAIALARDGFTVSGYLHHQMEATEEAIRRDKGLREKFMRNGKLLKDGDMCRDVVLANTLEKIAVDGPSVFYNGSVGLDLLTDIQEKGGIITMEDLKGYAIKKRRPISRNVMDHEIVTMPPPASGGFGVLMVLNILDEYGIDYKALLNPLGLHRMIEAIKHMFAQRWSLGDPDFVDLNPSVPYILKASYPNS</sequence>
<dbReference type="InterPro" id="IPR043138">
    <property type="entry name" value="GGT_lsub"/>
</dbReference>
<dbReference type="GO" id="GO:0036374">
    <property type="term" value="F:glutathione hydrolase activity"/>
    <property type="evidence" value="ECO:0000318"/>
    <property type="project" value="GO_Central"/>
</dbReference>
<dbReference type="Gene3D" id="1.10.246.130">
    <property type="match status" value="1"/>
</dbReference>
<reference evidence="2" key="1">
    <citation type="journal article" date="2013" name="Science">
        <title>The Amborella genome and the evolution of flowering plants.</title>
        <authorList>
            <consortium name="Amborella Genome Project"/>
        </authorList>
    </citation>
    <scope>NUCLEOTIDE SEQUENCE [LARGE SCALE GENOMIC DNA]</scope>
</reference>
<dbReference type="GO" id="GO:0005886">
    <property type="term" value="C:plasma membrane"/>
    <property type="evidence" value="ECO:0000318"/>
    <property type="project" value="GO_Central"/>
</dbReference>
<dbReference type="Gramene" id="ERN01001">
    <property type="protein sequence ID" value="ERN01001"/>
    <property type="gene ID" value="AMTR_s00002p00123000"/>
</dbReference>
<dbReference type="HOGENOM" id="CLU_014813_2_1_1"/>
<dbReference type="Pfam" id="PF01019">
    <property type="entry name" value="G_glu_transpept"/>
    <property type="match status" value="1"/>
</dbReference>
<evidence type="ECO:0008006" key="3">
    <source>
        <dbReference type="Google" id="ProtNLM"/>
    </source>
</evidence>
<gene>
    <name evidence="1" type="ORF">AMTR_s00002p00123000</name>
</gene>
<evidence type="ECO:0000313" key="2">
    <source>
        <dbReference type="Proteomes" id="UP000017836"/>
    </source>
</evidence>
<protein>
    <recommendedName>
        <fullName evidence="3">Gamma-glutamyltransferase</fullName>
    </recommendedName>
</protein>
<dbReference type="EMBL" id="KI394767">
    <property type="protein sequence ID" value="ERN01001.1"/>
    <property type="molecule type" value="Genomic_DNA"/>
</dbReference>
<proteinExistence type="predicted"/>
<dbReference type="SUPFAM" id="SSF56235">
    <property type="entry name" value="N-terminal nucleophile aminohydrolases (Ntn hydrolases)"/>
    <property type="match status" value="1"/>
</dbReference>
<dbReference type="PRINTS" id="PR01210">
    <property type="entry name" value="GGTRANSPTASE"/>
</dbReference>
<accession>W1P0B2</accession>
<evidence type="ECO:0000313" key="1">
    <source>
        <dbReference type="EMBL" id="ERN01001.1"/>
    </source>
</evidence>
<dbReference type="PANTHER" id="PTHR11686">
    <property type="entry name" value="GAMMA GLUTAMYL TRANSPEPTIDASE"/>
    <property type="match status" value="1"/>
</dbReference>
<dbReference type="PANTHER" id="PTHR11686:SF34">
    <property type="entry name" value="GLUTATHIONE HYDROLASE 1-RELATED"/>
    <property type="match status" value="1"/>
</dbReference>